<gene>
    <name evidence="2" type="ORF">FGG08_006862</name>
</gene>
<keyword evidence="1" id="KW-0732">Signal</keyword>
<keyword evidence="3" id="KW-1185">Reference proteome</keyword>
<reference evidence="2" key="1">
    <citation type="submission" date="2021-03" db="EMBL/GenBank/DDBJ databases">
        <title>Comparative genomics and phylogenomic investigation of the class Geoglossomycetes provide insights into ecological specialization and systematics.</title>
        <authorList>
            <person name="Melie T."/>
            <person name="Pirro S."/>
            <person name="Miller A.N."/>
            <person name="Quandt A."/>
        </authorList>
    </citation>
    <scope>NUCLEOTIDE SEQUENCE</scope>
    <source>
        <strain evidence="2">GBOQ0MN5Z8</strain>
    </source>
</reference>
<feature type="chain" id="PRO_5040290269" evidence="1">
    <location>
        <begin position="20"/>
        <end position="230"/>
    </location>
</feature>
<organism evidence="2 3">
    <name type="scientific">Glutinoglossum americanum</name>
    <dbReference type="NCBI Taxonomy" id="1670608"/>
    <lineage>
        <taxon>Eukaryota</taxon>
        <taxon>Fungi</taxon>
        <taxon>Dikarya</taxon>
        <taxon>Ascomycota</taxon>
        <taxon>Pezizomycotina</taxon>
        <taxon>Geoglossomycetes</taxon>
        <taxon>Geoglossales</taxon>
        <taxon>Geoglossaceae</taxon>
        <taxon>Glutinoglossum</taxon>
    </lineage>
</organism>
<protein>
    <submittedName>
        <fullName evidence="2">Uncharacterized protein</fullName>
    </submittedName>
</protein>
<evidence type="ECO:0000313" key="2">
    <source>
        <dbReference type="EMBL" id="KAH0536240.1"/>
    </source>
</evidence>
<dbReference type="AlphaFoldDB" id="A0A9P8L1H2"/>
<dbReference type="EMBL" id="JAGHQL010000222">
    <property type="protein sequence ID" value="KAH0536240.1"/>
    <property type="molecule type" value="Genomic_DNA"/>
</dbReference>
<feature type="signal peptide" evidence="1">
    <location>
        <begin position="1"/>
        <end position="19"/>
    </location>
</feature>
<accession>A0A9P8L1H2</accession>
<dbReference type="OrthoDB" id="10383254at2759"/>
<evidence type="ECO:0000313" key="3">
    <source>
        <dbReference type="Proteomes" id="UP000698800"/>
    </source>
</evidence>
<evidence type="ECO:0000256" key="1">
    <source>
        <dbReference type="SAM" id="SignalP"/>
    </source>
</evidence>
<comment type="caution">
    <text evidence="2">The sequence shown here is derived from an EMBL/GenBank/DDBJ whole genome shotgun (WGS) entry which is preliminary data.</text>
</comment>
<dbReference type="Proteomes" id="UP000698800">
    <property type="component" value="Unassembled WGS sequence"/>
</dbReference>
<proteinExistence type="predicted"/>
<sequence length="230" mass="24882">MKGAFLLIAVALIIKLSRGEIMSSSSFGQAFSAQGQKNLPDRIAGQFSNFTVEWDPHSGFKFFVRQQEQCVDPGYGMRLRERRTDQLAIFIEHAKILFSPALQKLAAAQLETTVFPEVAARLASRGVAVANATILRLLNAAQTDPGPVRSITTVLWGDVVQPGSCPAEAANASIQRRIDAARAAAKSGPVRHQNRAVAWGFVSTLPHSNVAKKAHVPRKIVVVQMSAASR</sequence>
<name>A0A9P8L1H2_9PEZI</name>